<dbReference type="Proteomes" id="UP000466692">
    <property type="component" value="Unassembled WGS sequence"/>
</dbReference>
<reference evidence="1" key="1">
    <citation type="submission" date="2019-11" db="EMBL/GenBank/DDBJ databases">
        <title>Genome sequences of 17 halophilic strains isolated from different environments.</title>
        <authorList>
            <person name="Furrow R.E."/>
        </authorList>
    </citation>
    <scope>NUCLEOTIDE SEQUENCE</scope>
    <source>
        <strain evidence="1">22510_22_Filter</strain>
    </source>
</reference>
<name>A0ACC7VLA4_9BACI</name>
<protein>
    <submittedName>
        <fullName evidence="1">Uncharacterized protein</fullName>
    </submittedName>
</protein>
<sequence>MYNVLIIIHICITFVALLISNVKEQSIITDRVNKYIFSGISFIYSFIGPVMIRDVLLTKHQNPFLYLSSWSMIVGFIFVQLLVYRLLNRVEIADED</sequence>
<organism evidence="1 2">
    <name type="scientific">Pontibacillus yanchengensis</name>
    <dbReference type="NCBI Taxonomy" id="462910"/>
    <lineage>
        <taxon>Bacteria</taxon>
        <taxon>Bacillati</taxon>
        <taxon>Bacillota</taxon>
        <taxon>Bacilli</taxon>
        <taxon>Bacillales</taxon>
        <taxon>Bacillaceae</taxon>
        <taxon>Pontibacillus</taxon>
    </lineage>
</organism>
<keyword evidence="2" id="KW-1185">Reference proteome</keyword>
<comment type="caution">
    <text evidence="1">The sequence shown here is derived from an EMBL/GenBank/DDBJ whole genome shotgun (WGS) entry which is preliminary data.</text>
</comment>
<accession>A0ACC7VLA4</accession>
<evidence type="ECO:0000313" key="1">
    <source>
        <dbReference type="EMBL" id="MYL54964.1"/>
    </source>
</evidence>
<gene>
    <name evidence="1" type="ORF">GLW08_16645</name>
</gene>
<dbReference type="EMBL" id="WMEU01000006">
    <property type="protein sequence ID" value="MYL54964.1"/>
    <property type="molecule type" value="Genomic_DNA"/>
</dbReference>
<evidence type="ECO:0000313" key="2">
    <source>
        <dbReference type="Proteomes" id="UP000466692"/>
    </source>
</evidence>
<proteinExistence type="predicted"/>